<protein>
    <recommendedName>
        <fullName evidence="2">VanZ-like domain-containing protein</fullName>
    </recommendedName>
</protein>
<keyword evidence="1" id="KW-0812">Transmembrane</keyword>
<evidence type="ECO:0000259" key="2">
    <source>
        <dbReference type="Pfam" id="PF04892"/>
    </source>
</evidence>
<dbReference type="PANTHER" id="PTHR28008:SF1">
    <property type="entry name" value="DOMAIN PROTEIN, PUTATIVE (AFU_ORTHOLOGUE AFUA_3G10980)-RELATED"/>
    <property type="match status" value="1"/>
</dbReference>
<feature type="transmembrane region" description="Helical" evidence="1">
    <location>
        <begin position="22"/>
        <end position="42"/>
    </location>
</feature>
<keyword evidence="1" id="KW-1133">Transmembrane helix</keyword>
<keyword evidence="1" id="KW-0472">Membrane</keyword>
<feature type="transmembrane region" description="Helical" evidence="1">
    <location>
        <begin position="62"/>
        <end position="80"/>
    </location>
</feature>
<evidence type="ECO:0000256" key="1">
    <source>
        <dbReference type="SAM" id="Phobius"/>
    </source>
</evidence>
<reference evidence="3" key="1">
    <citation type="journal article" date="2015" name="Nature">
        <title>Complex archaea that bridge the gap between prokaryotes and eukaryotes.</title>
        <authorList>
            <person name="Spang A."/>
            <person name="Saw J.H."/>
            <person name="Jorgensen S.L."/>
            <person name="Zaremba-Niedzwiedzka K."/>
            <person name="Martijn J."/>
            <person name="Lind A.E."/>
            <person name="van Eijk R."/>
            <person name="Schleper C."/>
            <person name="Guy L."/>
            <person name="Ettema T.J."/>
        </authorList>
    </citation>
    <scope>NUCLEOTIDE SEQUENCE</scope>
</reference>
<feature type="domain" description="VanZ-like" evidence="2">
    <location>
        <begin position="3"/>
        <end position="134"/>
    </location>
</feature>
<evidence type="ECO:0000313" key="3">
    <source>
        <dbReference type="EMBL" id="KKM86814.1"/>
    </source>
</evidence>
<dbReference type="EMBL" id="LAZR01007196">
    <property type="protein sequence ID" value="KKM86814.1"/>
    <property type="molecule type" value="Genomic_DNA"/>
</dbReference>
<dbReference type="InterPro" id="IPR006976">
    <property type="entry name" value="VanZ-like"/>
</dbReference>
<feature type="transmembrane region" description="Helical" evidence="1">
    <location>
        <begin position="118"/>
        <end position="138"/>
    </location>
</feature>
<proteinExistence type="predicted"/>
<gene>
    <name evidence="3" type="ORF">LCGC14_1275210</name>
</gene>
<accession>A0A0F9KWV7</accession>
<dbReference type="AlphaFoldDB" id="A0A0F9KWV7"/>
<dbReference type="PANTHER" id="PTHR28008">
    <property type="entry name" value="DOMAIN PROTEIN, PUTATIVE (AFU_ORTHOLOGUE AFUA_3G10980)-RELATED"/>
    <property type="match status" value="1"/>
</dbReference>
<dbReference type="Pfam" id="PF04892">
    <property type="entry name" value="VanZ"/>
    <property type="match status" value="1"/>
</dbReference>
<name>A0A0F9KWV7_9ZZZZ</name>
<sequence>MCAIFILLFLRLENMTKSKQEWITYIKAIPAIFCVILIFYFSSLSNPYLITPPQLPSINLNSLFHVLEFGLLTFLVFIGFLSKTKSIYLLSFSLLYAVVDEIHQYFVPSRYFDVFDILLDSIGVVGGFLSYFLLRILYDKIKIKFDKIKTSNNSFQNV</sequence>
<comment type="caution">
    <text evidence="3">The sequence shown here is derived from an EMBL/GenBank/DDBJ whole genome shotgun (WGS) entry which is preliminary data.</text>
</comment>
<organism evidence="3">
    <name type="scientific">marine sediment metagenome</name>
    <dbReference type="NCBI Taxonomy" id="412755"/>
    <lineage>
        <taxon>unclassified sequences</taxon>
        <taxon>metagenomes</taxon>
        <taxon>ecological metagenomes</taxon>
    </lineage>
</organism>
<feature type="transmembrane region" description="Helical" evidence="1">
    <location>
        <begin position="87"/>
        <end position="106"/>
    </location>
</feature>
<dbReference type="NCBIfam" id="NF037970">
    <property type="entry name" value="vanZ_1"/>
    <property type="match status" value="1"/>
</dbReference>